<evidence type="ECO:0000313" key="1">
    <source>
        <dbReference type="EMBL" id="KAG1574730.1"/>
    </source>
</evidence>
<dbReference type="AlphaFoldDB" id="A0A9P7CSU7"/>
<organism evidence="1 2">
    <name type="scientific">Rhizopus delemar</name>
    <dbReference type="NCBI Taxonomy" id="936053"/>
    <lineage>
        <taxon>Eukaryota</taxon>
        <taxon>Fungi</taxon>
        <taxon>Fungi incertae sedis</taxon>
        <taxon>Mucoromycota</taxon>
        <taxon>Mucoromycotina</taxon>
        <taxon>Mucoromycetes</taxon>
        <taxon>Mucorales</taxon>
        <taxon>Mucorineae</taxon>
        <taxon>Rhizopodaceae</taxon>
        <taxon>Rhizopus</taxon>
    </lineage>
</organism>
<sequence length="182" mass="21301">MITDSLPFLTIFLGISQKMKAFMLCRVTYPPTVATVMLKDMPLNKKKIKTTINNDEEYDEEGVEKEAEDSSWVKWKWFLDDPTNTQHLMQLSPEKYHVIWYGRLLRRRNCLPSDLYLKLNNEVPCIDTKYIHPCFFEGAMAVVEATSRDDMAVRIRDLHNISVEDRSLVAERKLLTDILENL</sequence>
<reference evidence="1 2" key="1">
    <citation type="journal article" date="2020" name="Microb. Genom.">
        <title>Genetic diversity of clinical and environmental Mucorales isolates obtained from an investigation of mucormycosis cases among solid organ transplant recipients.</title>
        <authorList>
            <person name="Nguyen M.H."/>
            <person name="Kaul D."/>
            <person name="Muto C."/>
            <person name="Cheng S.J."/>
            <person name="Richter R.A."/>
            <person name="Bruno V.M."/>
            <person name="Liu G."/>
            <person name="Beyhan S."/>
            <person name="Sundermann A.J."/>
            <person name="Mounaud S."/>
            <person name="Pasculle A.W."/>
            <person name="Nierman W.C."/>
            <person name="Driscoll E."/>
            <person name="Cumbie R."/>
            <person name="Clancy C.J."/>
            <person name="Dupont C.L."/>
        </authorList>
    </citation>
    <scope>NUCLEOTIDE SEQUENCE [LARGE SCALE GENOMIC DNA]</scope>
    <source>
        <strain evidence="1 2">GL24</strain>
    </source>
</reference>
<dbReference type="EMBL" id="JAANIU010000146">
    <property type="protein sequence ID" value="KAG1574730.1"/>
    <property type="molecule type" value="Genomic_DNA"/>
</dbReference>
<evidence type="ECO:0000313" key="2">
    <source>
        <dbReference type="Proteomes" id="UP000740926"/>
    </source>
</evidence>
<comment type="caution">
    <text evidence="1">The sequence shown here is derived from an EMBL/GenBank/DDBJ whole genome shotgun (WGS) entry which is preliminary data.</text>
</comment>
<dbReference type="Proteomes" id="UP000740926">
    <property type="component" value="Unassembled WGS sequence"/>
</dbReference>
<name>A0A9P7CSU7_9FUNG</name>
<gene>
    <name evidence="1" type="ORF">G6F50_001721</name>
</gene>
<accession>A0A9P7CSU7</accession>
<protein>
    <submittedName>
        <fullName evidence="1">Uncharacterized protein</fullName>
    </submittedName>
</protein>
<proteinExistence type="predicted"/>
<keyword evidence="2" id="KW-1185">Reference proteome</keyword>